<gene>
    <name evidence="1" type="ORF">VKT23_016885</name>
</gene>
<evidence type="ECO:0000313" key="1">
    <source>
        <dbReference type="EMBL" id="KAK7440807.1"/>
    </source>
</evidence>
<organism evidence="1 2">
    <name type="scientific">Marasmiellus scandens</name>
    <dbReference type="NCBI Taxonomy" id="2682957"/>
    <lineage>
        <taxon>Eukaryota</taxon>
        <taxon>Fungi</taxon>
        <taxon>Dikarya</taxon>
        <taxon>Basidiomycota</taxon>
        <taxon>Agaricomycotina</taxon>
        <taxon>Agaricomycetes</taxon>
        <taxon>Agaricomycetidae</taxon>
        <taxon>Agaricales</taxon>
        <taxon>Marasmiineae</taxon>
        <taxon>Omphalotaceae</taxon>
        <taxon>Marasmiellus</taxon>
    </lineage>
</organism>
<accession>A0ABR1ITT5</accession>
<sequence length="220" mass="23462">MGLPRLYHVPISCPDSTPTSVKLQGSHEGSDLMENVDSSAITTTSSSSPGSAQEIRLCPNLVLLASRLEMSTNLEEAGPLATVTNEKPKSSDVETNLITKTCSALSLSPVSANHSSLPLIPAEHTSSSDASQPAPTTCPLVSLSRSASSASVVSISSDISEVPTEPDLDAQANEAFETLDNLEYYQLRQGRGPVVDWDDFIQAKVELDRLGVRVRDYAYL</sequence>
<comment type="caution">
    <text evidence="1">The sequence shown here is derived from an EMBL/GenBank/DDBJ whole genome shotgun (WGS) entry which is preliminary data.</text>
</comment>
<evidence type="ECO:0000313" key="2">
    <source>
        <dbReference type="Proteomes" id="UP001498398"/>
    </source>
</evidence>
<dbReference type="Proteomes" id="UP001498398">
    <property type="component" value="Unassembled WGS sequence"/>
</dbReference>
<reference evidence="1 2" key="1">
    <citation type="submission" date="2024-01" db="EMBL/GenBank/DDBJ databases">
        <title>A draft genome for the cacao thread blight pathogen Marasmiellus scandens.</title>
        <authorList>
            <person name="Baruah I.K."/>
            <person name="Leung J."/>
            <person name="Bukari Y."/>
            <person name="Amoako-Attah I."/>
            <person name="Meinhardt L.W."/>
            <person name="Bailey B.A."/>
            <person name="Cohen S.P."/>
        </authorList>
    </citation>
    <scope>NUCLEOTIDE SEQUENCE [LARGE SCALE GENOMIC DNA]</scope>
    <source>
        <strain evidence="1 2">GH-19</strain>
    </source>
</reference>
<protein>
    <submittedName>
        <fullName evidence="1">Uncharacterized protein</fullName>
    </submittedName>
</protein>
<proteinExistence type="predicted"/>
<keyword evidence="2" id="KW-1185">Reference proteome</keyword>
<name>A0ABR1ITT5_9AGAR</name>
<dbReference type="EMBL" id="JBANRG010000066">
    <property type="protein sequence ID" value="KAK7440807.1"/>
    <property type="molecule type" value="Genomic_DNA"/>
</dbReference>